<feature type="transmembrane region" description="Helical" evidence="9">
    <location>
        <begin position="81"/>
        <end position="104"/>
    </location>
</feature>
<comment type="subcellular location">
    <subcellularLocation>
        <location evidence="1">Membrane</location>
        <topology evidence="1">Multi-pass membrane protein</topology>
    </subcellularLocation>
</comment>
<evidence type="ECO:0000256" key="9">
    <source>
        <dbReference type="SAM" id="Phobius"/>
    </source>
</evidence>
<dbReference type="Pfam" id="PF00230">
    <property type="entry name" value="MIP"/>
    <property type="match status" value="1"/>
</dbReference>
<protein>
    <submittedName>
        <fullName evidence="10">Aquaporin-9</fullName>
    </submittedName>
</protein>
<dbReference type="Gene3D" id="1.20.1080.10">
    <property type="entry name" value="Glycerol uptake facilitator protein"/>
    <property type="match status" value="1"/>
</dbReference>
<dbReference type="SUPFAM" id="SSF81338">
    <property type="entry name" value="Aquaporin-like"/>
    <property type="match status" value="1"/>
</dbReference>
<evidence type="ECO:0000256" key="8">
    <source>
        <dbReference type="RuleBase" id="RU000477"/>
    </source>
</evidence>
<accession>A0A6A4WWG8</accession>
<dbReference type="InterPro" id="IPR023271">
    <property type="entry name" value="Aquaporin-like"/>
</dbReference>
<proteinExistence type="inferred from homology"/>
<gene>
    <name evidence="10" type="primary">AQP9_3</name>
    <name evidence="10" type="ORF">FJT64_020720</name>
</gene>
<comment type="similarity">
    <text evidence="2 8">Belongs to the MIP/aquaporin (TC 1.A.8) family.</text>
</comment>
<dbReference type="PANTHER" id="PTHR43829">
    <property type="entry name" value="AQUAPORIN OR AQUAGLYCEROPORIN RELATED"/>
    <property type="match status" value="1"/>
</dbReference>
<feature type="transmembrane region" description="Helical" evidence="9">
    <location>
        <begin position="131"/>
        <end position="151"/>
    </location>
</feature>
<evidence type="ECO:0000313" key="11">
    <source>
        <dbReference type="Proteomes" id="UP000440578"/>
    </source>
</evidence>
<dbReference type="GO" id="GO:0005886">
    <property type="term" value="C:plasma membrane"/>
    <property type="evidence" value="ECO:0007669"/>
    <property type="project" value="TreeGrafter"/>
</dbReference>
<evidence type="ECO:0000256" key="2">
    <source>
        <dbReference type="ARBA" id="ARBA00006175"/>
    </source>
</evidence>
<keyword evidence="4 8" id="KW-0812">Transmembrane</keyword>
<evidence type="ECO:0000256" key="6">
    <source>
        <dbReference type="ARBA" id="ARBA00023136"/>
    </source>
</evidence>
<comment type="caution">
    <text evidence="10">The sequence shown here is derived from an EMBL/GenBank/DDBJ whole genome shotgun (WGS) entry which is preliminary data.</text>
</comment>
<keyword evidence="11" id="KW-1185">Reference proteome</keyword>
<dbReference type="AlphaFoldDB" id="A0A6A4WWG8"/>
<dbReference type="GO" id="GO:0015250">
    <property type="term" value="F:water channel activity"/>
    <property type="evidence" value="ECO:0007669"/>
    <property type="project" value="TreeGrafter"/>
</dbReference>
<comment type="function">
    <text evidence="7">Aquaglyceroporin that may modulate the water content and osmolytes during anhydrobiosis.</text>
</comment>
<dbReference type="GO" id="GO:0015254">
    <property type="term" value="F:glycerol channel activity"/>
    <property type="evidence" value="ECO:0007669"/>
    <property type="project" value="TreeGrafter"/>
</dbReference>
<organism evidence="10 11">
    <name type="scientific">Amphibalanus amphitrite</name>
    <name type="common">Striped barnacle</name>
    <name type="synonym">Balanus amphitrite</name>
    <dbReference type="NCBI Taxonomy" id="1232801"/>
    <lineage>
        <taxon>Eukaryota</taxon>
        <taxon>Metazoa</taxon>
        <taxon>Ecdysozoa</taxon>
        <taxon>Arthropoda</taxon>
        <taxon>Crustacea</taxon>
        <taxon>Multicrustacea</taxon>
        <taxon>Cirripedia</taxon>
        <taxon>Thoracica</taxon>
        <taxon>Thoracicalcarea</taxon>
        <taxon>Balanomorpha</taxon>
        <taxon>Balanoidea</taxon>
        <taxon>Balanidae</taxon>
        <taxon>Amphibalaninae</taxon>
        <taxon>Amphibalanus</taxon>
    </lineage>
</organism>
<evidence type="ECO:0000256" key="4">
    <source>
        <dbReference type="ARBA" id="ARBA00022692"/>
    </source>
</evidence>
<sequence length="179" mass="18843">MCSQFFGDAAIANNMILGGTTATVVNVPLGYATALALAVYVSGGVSGTAQRCPQAMGTAMLLFGIMAVTDRRNMEVPKGGVGAAIGLVLFGVITASGSNTGAALNPARDFSPRLYSYIIGYDNVFKAGDHFFWIPLVACYVGAFIGAYLYFFCIEVHHPDELEETPAGLELQMTPADVK</sequence>
<evidence type="ECO:0000256" key="3">
    <source>
        <dbReference type="ARBA" id="ARBA00022448"/>
    </source>
</evidence>
<evidence type="ECO:0000256" key="7">
    <source>
        <dbReference type="ARBA" id="ARBA00045280"/>
    </source>
</evidence>
<keyword evidence="3 8" id="KW-0813">Transport</keyword>
<evidence type="ECO:0000256" key="1">
    <source>
        <dbReference type="ARBA" id="ARBA00004141"/>
    </source>
</evidence>
<reference evidence="10 11" key="1">
    <citation type="submission" date="2019-07" db="EMBL/GenBank/DDBJ databases">
        <title>Draft genome assembly of a fouling barnacle, Amphibalanus amphitrite (Darwin, 1854): The first reference genome for Thecostraca.</title>
        <authorList>
            <person name="Kim W."/>
        </authorList>
    </citation>
    <scope>NUCLEOTIDE SEQUENCE [LARGE SCALE GENOMIC DNA]</scope>
    <source>
        <strain evidence="10">SNU_AA5</strain>
        <tissue evidence="10">Soma without cirri and trophi</tissue>
    </source>
</reference>
<dbReference type="PRINTS" id="PR00783">
    <property type="entry name" value="MINTRINSICP"/>
</dbReference>
<keyword evidence="5 9" id="KW-1133">Transmembrane helix</keyword>
<name>A0A6A4WWG8_AMPAM</name>
<evidence type="ECO:0000313" key="10">
    <source>
        <dbReference type="EMBL" id="KAF0308010.1"/>
    </source>
</evidence>
<dbReference type="OrthoDB" id="3222at2759"/>
<dbReference type="EMBL" id="VIIS01000517">
    <property type="protein sequence ID" value="KAF0308010.1"/>
    <property type="molecule type" value="Genomic_DNA"/>
</dbReference>
<evidence type="ECO:0000256" key="5">
    <source>
        <dbReference type="ARBA" id="ARBA00022989"/>
    </source>
</evidence>
<feature type="transmembrane region" description="Helical" evidence="9">
    <location>
        <begin position="21"/>
        <end position="41"/>
    </location>
</feature>
<dbReference type="Proteomes" id="UP000440578">
    <property type="component" value="Unassembled WGS sequence"/>
</dbReference>
<dbReference type="InterPro" id="IPR050363">
    <property type="entry name" value="MIP/Aquaporin"/>
</dbReference>
<keyword evidence="6 9" id="KW-0472">Membrane</keyword>
<dbReference type="PANTHER" id="PTHR43829:SF9">
    <property type="entry name" value="AQUAPORIN-9"/>
    <property type="match status" value="1"/>
</dbReference>
<dbReference type="InterPro" id="IPR000425">
    <property type="entry name" value="MIP"/>
</dbReference>